<dbReference type="InterPro" id="IPR000440">
    <property type="entry name" value="NADH_UbQ/plastoQ_OxRdtase_su3"/>
</dbReference>
<comment type="subcellular location">
    <subcellularLocation>
        <location evidence="1">Membrane</location>
    </subcellularLocation>
</comment>
<comment type="caution">
    <text evidence="8">The sequence shown here is derived from an EMBL/GenBank/DDBJ whole genome shotgun (WGS) entry which is preliminary data.</text>
</comment>
<evidence type="ECO:0000256" key="6">
    <source>
        <dbReference type="ARBA" id="ARBA00023136"/>
    </source>
</evidence>
<dbReference type="Gene3D" id="1.20.58.1610">
    <property type="entry name" value="NADH:ubiquinone/plastoquinone oxidoreductase, chain 3"/>
    <property type="match status" value="1"/>
</dbReference>
<organism evidence="8 9">
    <name type="scientific">Candidatus Marsarchaeota G2 archaeon OSP_D</name>
    <dbReference type="NCBI Taxonomy" id="1978157"/>
    <lineage>
        <taxon>Archaea</taxon>
        <taxon>Candidatus Marsarchaeota</taxon>
        <taxon>Candidatus Marsarchaeota group 2</taxon>
    </lineage>
</organism>
<keyword evidence="3" id="KW-0813">Transport</keyword>
<keyword evidence="4 7" id="KW-0812">Transmembrane</keyword>
<dbReference type="EMBL" id="NEXE01000111">
    <property type="protein sequence ID" value="PSN88839.1"/>
    <property type="molecule type" value="Genomic_DNA"/>
</dbReference>
<dbReference type="GO" id="GO:0016020">
    <property type="term" value="C:membrane"/>
    <property type="evidence" value="ECO:0007669"/>
    <property type="project" value="UniProtKB-SubCell"/>
</dbReference>
<evidence type="ECO:0000256" key="4">
    <source>
        <dbReference type="ARBA" id="ARBA00022692"/>
    </source>
</evidence>
<dbReference type="AlphaFoldDB" id="A0A2R6AR28"/>
<sequence>MLFGGIGVVFMMGVVGVVFTIPVVLIPKLLAPKKPNPIKNAPFECGQVPVGAAKMQYYAYLLIFIVFAAMARLLKGFGWTMERIVKELGAVVN</sequence>
<comment type="similarity">
    <text evidence="2">Belongs to the complex I subunit 3 family.</text>
</comment>
<keyword evidence="6 7" id="KW-0472">Membrane</keyword>
<gene>
    <name evidence="8" type="ORF">B9Q03_09005</name>
</gene>
<feature type="transmembrane region" description="Helical" evidence="7">
    <location>
        <begin position="7"/>
        <end position="26"/>
    </location>
</feature>
<proteinExistence type="inferred from homology"/>
<protein>
    <recommendedName>
        <fullName evidence="10">NADH-quinone oxidoreductase subunit A</fullName>
    </recommendedName>
</protein>
<name>A0A2R6AR28_9ARCH</name>
<evidence type="ECO:0000313" key="8">
    <source>
        <dbReference type="EMBL" id="PSN88839.1"/>
    </source>
</evidence>
<dbReference type="InterPro" id="IPR038430">
    <property type="entry name" value="NDAH_ubi_oxred_su3_sf"/>
</dbReference>
<evidence type="ECO:0000313" key="9">
    <source>
        <dbReference type="Proteomes" id="UP000240322"/>
    </source>
</evidence>
<evidence type="ECO:0000256" key="2">
    <source>
        <dbReference type="ARBA" id="ARBA00008472"/>
    </source>
</evidence>
<dbReference type="Pfam" id="PF00507">
    <property type="entry name" value="Oxidored_q4"/>
    <property type="match status" value="1"/>
</dbReference>
<evidence type="ECO:0000256" key="5">
    <source>
        <dbReference type="ARBA" id="ARBA00022989"/>
    </source>
</evidence>
<evidence type="ECO:0008006" key="10">
    <source>
        <dbReference type="Google" id="ProtNLM"/>
    </source>
</evidence>
<feature type="transmembrane region" description="Helical" evidence="7">
    <location>
        <begin position="57"/>
        <end position="74"/>
    </location>
</feature>
<evidence type="ECO:0000256" key="7">
    <source>
        <dbReference type="SAM" id="Phobius"/>
    </source>
</evidence>
<dbReference type="GO" id="GO:0008137">
    <property type="term" value="F:NADH dehydrogenase (ubiquinone) activity"/>
    <property type="evidence" value="ECO:0007669"/>
    <property type="project" value="InterPro"/>
</dbReference>
<accession>A0A2R6AR28</accession>
<dbReference type="Proteomes" id="UP000240322">
    <property type="component" value="Unassembled WGS sequence"/>
</dbReference>
<evidence type="ECO:0000256" key="1">
    <source>
        <dbReference type="ARBA" id="ARBA00004370"/>
    </source>
</evidence>
<reference evidence="8 9" key="1">
    <citation type="submission" date="2017-04" db="EMBL/GenBank/DDBJ databases">
        <title>Novel microbial lineages endemic to geothermal iron-oxide mats fill important gaps in the evolutionary history of Archaea.</title>
        <authorList>
            <person name="Jay Z.J."/>
            <person name="Beam J.P."/>
            <person name="Dlakic M."/>
            <person name="Rusch D.B."/>
            <person name="Kozubal M.A."/>
            <person name="Inskeep W.P."/>
        </authorList>
    </citation>
    <scope>NUCLEOTIDE SEQUENCE [LARGE SCALE GENOMIC DNA]</scope>
    <source>
        <strain evidence="8">OSP_D</strain>
    </source>
</reference>
<evidence type="ECO:0000256" key="3">
    <source>
        <dbReference type="ARBA" id="ARBA00022448"/>
    </source>
</evidence>
<keyword evidence="5 7" id="KW-1133">Transmembrane helix</keyword>